<protein>
    <submittedName>
        <fullName evidence="11">PCDG1 protein</fullName>
    </submittedName>
</protein>
<feature type="non-terminal residue" evidence="11">
    <location>
        <position position="71"/>
    </location>
</feature>
<name>A0A7L1PFD4_ORIOR</name>
<dbReference type="FunFam" id="2.60.40.60:FF:000002">
    <property type="entry name" value="Protocadherin alpha 2"/>
    <property type="match status" value="1"/>
</dbReference>
<dbReference type="InterPro" id="IPR002126">
    <property type="entry name" value="Cadherin-like_dom"/>
</dbReference>
<comment type="caution">
    <text evidence="11">The sequence shown here is derived from an EMBL/GenBank/DDBJ whole genome shotgun (WGS) entry which is preliminary data.</text>
</comment>
<dbReference type="InterPro" id="IPR015919">
    <property type="entry name" value="Cadherin-like_sf"/>
</dbReference>
<keyword evidence="4 9" id="KW-0106">Calcium</keyword>
<keyword evidence="6" id="KW-1133">Transmembrane helix</keyword>
<dbReference type="GO" id="GO:0007156">
    <property type="term" value="P:homophilic cell adhesion via plasma membrane adhesion molecules"/>
    <property type="evidence" value="ECO:0007669"/>
    <property type="project" value="InterPro"/>
</dbReference>
<dbReference type="InterPro" id="IPR050174">
    <property type="entry name" value="Protocadherin/Cadherin-CA"/>
</dbReference>
<feature type="non-terminal residue" evidence="11">
    <location>
        <position position="1"/>
    </location>
</feature>
<evidence type="ECO:0000259" key="10">
    <source>
        <dbReference type="PROSITE" id="PS50268"/>
    </source>
</evidence>
<evidence type="ECO:0000256" key="1">
    <source>
        <dbReference type="ARBA" id="ARBA00004167"/>
    </source>
</evidence>
<dbReference type="EMBL" id="VXBT01004870">
    <property type="protein sequence ID" value="NXO10469.1"/>
    <property type="molecule type" value="Genomic_DNA"/>
</dbReference>
<evidence type="ECO:0000256" key="3">
    <source>
        <dbReference type="ARBA" id="ARBA00022737"/>
    </source>
</evidence>
<keyword evidence="5" id="KW-0130">Cell adhesion</keyword>
<keyword evidence="3" id="KW-0677">Repeat</keyword>
<keyword evidence="8" id="KW-0325">Glycoprotein</keyword>
<keyword evidence="7" id="KW-0472">Membrane</keyword>
<evidence type="ECO:0000256" key="8">
    <source>
        <dbReference type="ARBA" id="ARBA00023180"/>
    </source>
</evidence>
<dbReference type="Gene3D" id="2.60.40.60">
    <property type="entry name" value="Cadherins"/>
    <property type="match status" value="1"/>
</dbReference>
<keyword evidence="2" id="KW-0812">Transmembrane</keyword>
<evidence type="ECO:0000313" key="12">
    <source>
        <dbReference type="Proteomes" id="UP000534407"/>
    </source>
</evidence>
<dbReference type="PANTHER" id="PTHR24028:SF234">
    <property type="entry name" value="PROTOCADHERIN GAMMA-A3"/>
    <property type="match status" value="1"/>
</dbReference>
<evidence type="ECO:0000256" key="6">
    <source>
        <dbReference type="ARBA" id="ARBA00022989"/>
    </source>
</evidence>
<dbReference type="Proteomes" id="UP000534407">
    <property type="component" value="Unassembled WGS sequence"/>
</dbReference>
<evidence type="ECO:0000256" key="7">
    <source>
        <dbReference type="ARBA" id="ARBA00023136"/>
    </source>
</evidence>
<organism evidence="11 12">
    <name type="scientific">Oriolus oriolus</name>
    <name type="common">Eurasian golden oriole</name>
    <name type="synonym">Coracias oriolus</name>
    <dbReference type="NCBI Taxonomy" id="181099"/>
    <lineage>
        <taxon>Eukaryota</taxon>
        <taxon>Metazoa</taxon>
        <taxon>Chordata</taxon>
        <taxon>Craniata</taxon>
        <taxon>Vertebrata</taxon>
        <taxon>Euteleostomi</taxon>
        <taxon>Archelosauria</taxon>
        <taxon>Archosauria</taxon>
        <taxon>Dinosauria</taxon>
        <taxon>Saurischia</taxon>
        <taxon>Theropoda</taxon>
        <taxon>Coelurosauria</taxon>
        <taxon>Aves</taxon>
        <taxon>Neognathae</taxon>
        <taxon>Neoaves</taxon>
        <taxon>Telluraves</taxon>
        <taxon>Australaves</taxon>
        <taxon>Passeriformes</taxon>
        <taxon>Corvoidea</taxon>
        <taxon>Corvidae</taxon>
        <taxon>Oriolus</taxon>
    </lineage>
</organism>
<dbReference type="PROSITE" id="PS50268">
    <property type="entry name" value="CADHERIN_2"/>
    <property type="match status" value="1"/>
</dbReference>
<dbReference type="GO" id="GO:0005886">
    <property type="term" value="C:plasma membrane"/>
    <property type="evidence" value="ECO:0007669"/>
    <property type="project" value="TreeGrafter"/>
</dbReference>
<comment type="subcellular location">
    <subcellularLocation>
        <location evidence="1">Membrane</location>
        <topology evidence="1">Single-pass membrane protein</topology>
    </subcellularLocation>
</comment>
<dbReference type="SUPFAM" id="SSF49313">
    <property type="entry name" value="Cadherin-like"/>
    <property type="match status" value="1"/>
</dbReference>
<dbReference type="AlphaFoldDB" id="A0A7L1PFD4"/>
<evidence type="ECO:0000313" key="11">
    <source>
        <dbReference type="EMBL" id="NXO10469.1"/>
    </source>
</evidence>
<dbReference type="GO" id="GO:0005509">
    <property type="term" value="F:calcium ion binding"/>
    <property type="evidence" value="ECO:0007669"/>
    <property type="project" value="UniProtKB-UniRule"/>
</dbReference>
<gene>
    <name evidence="11" type="primary">Pcdhga1_1</name>
    <name evidence="11" type="ORF">ORIORI_R15276</name>
</gene>
<evidence type="ECO:0000256" key="2">
    <source>
        <dbReference type="ARBA" id="ARBA00022692"/>
    </source>
</evidence>
<proteinExistence type="predicted"/>
<evidence type="ECO:0000256" key="9">
    <source>
        <dbReference type="PROSITE-ProRule" id="PRU00043"/>
    </source>
</evidence>
<dbReference type="SMART" id="SM00112">
    <property type="entry name" value="CA"/>
    <property type="match status" value="1"/>
</dbReference>
<sequence length="71" mass="7956">VTATDADEGPNGQVKYNFHRISDRASGLFHLQSETGEITLRDYLDFEEMSLHELEVQARDGGDLSDKTKVT</sequence>
<reference evidence="11 12" key="1">
    <citation type="submission" date="2019-09" db="EMBL/GenBank/DDBJ databases">
        <title>Bird 10,000 Genomes (B10K) Project - Family phase.</title>
        <authorList>
            <person name="Zhang G."/>
        </authorList>
    </citation>
    <scope>NUCLEOTIDE SEQUENCE [LARGE SCALE GENOMIC DNA]</scope>
    <source>
        <strain evidence="11">B10K-DU-002-24</strain>
        <tissue evidence="11">Muscle</tissue>
    </source>
</reference>
<dbReference type="PANTHER" id="PTHR24028">
    <property type="entry name" value="CADHERIN-87A"/>
    <property type="match status" value="1"/>
</dbReference>
<evidence type="ECO:0000256" key="5">
    <source>
        <dbReference type="ARBA" id="ARBA00022889"/>
    </source>
</evidence>
<feature type="domain" description="Cadherin" evidence="10">
    <location>
        <begin position="1"/>
        <end position="62"/>
    </location>
</feature>
<dbReference type="CDD" id="cd11304">
    <property type="entry name" value="Cadherin_repeat"/>
    <property type="match status" value="1"/>
</dbReference>
<evidence type="ECO:0000256" key="4">
    <source>
        <dbReference type="ARBA" id="ARBA00022837"/>
    </source>
</evidence>
<dbReference type="Pfam" id="PF00028">
    <property type="entry name" value="Cadherin"/>
    <property type="match status" value="1"/>
</dbReference>
<accession>A0A7L1PFD4</accession>
<keyword evidence="12" id="KW-1185">Reference proteome</keyword>